<evidence type="ECO:0000313" key="2">
    <source>
        <dbReference type="EMBL" id="PIR43781.1"/>
    </source>
</evidence>
<dbReference type="EMBL" id="PCXU01000011">
    <property type="protein sequence ID" value="PIR43781.1"/>
    <property type="molecule type" value="Genomic_DNA"/>
</dbReference>
<evidence type="ECO:0000259" key="1">
    <source>
        <dbReference type="Pfam" id="PF01936"/>
    </source>
</evidence>
<comment type="caution">
    <text evidence="2">The sequence shown here is derived from an EMBL/GenBank/DDBJ whole genome shotgun (WGS) entry which is preliminary data.</text>
</comment>
<dbReference type="PANTHER" id="PTHR35458">
    <property type="entry name" value="SLR0755 PROTEIN"/>
    <property type="match status" value="1"/>
</dbReference>
<dbReference type="InterPro" id="IPR021139">
    <property type="entry name" value="NYN"/>
</dbReference>
<reference evidence="2 3" key="1">
    <citation type="submission" date="2017-09" db="EMBL/GenBank/DDBJ databases">
        <title>Depth-based differentiation of microbial function through sediment-hosted aquifers and enrichment of novel symbionts in the deep terrestrial subsurface.</title>
        <authorList>
            <person name="Probst A.J."/>
            <person name="Ladd B."/>
            <person name="Jarett J.K."/>
            <person name="Geller-Mcgrath D.E."/>
            <person name="Sieber C.M."/>
            <person name="Emerson J.B."/>
            <person name="Anantharaman K."/>
            <person name="Thomas B.C."/>
            <person name="Malmstrom R."/>
            <person name="Stieglmeier M."/>
            <person name="Klingl A."/>
            <person name="Woyke T."/>
            <person name="Ryan C.M."/>
            <person name="Banfield J.F."/>
        </authorList>
    </citation>
    <scope>NUCLEOTIDE SEQUENCE [LARGE SCALE GENOMIC DNA]</scope>
    <source>
        <strain evidence="2">CG10_big_fil_rev_8_21_14_0_10_32_10</strain>
    </source>
</reference>
<accession>A0A2H0RB67</accession>
<feature type="domain" description="NYN" evidence="1">
    <location>
        <begin position="14"/>
        <end position="156"/>
    </location>
</feature>
<sequence>MNMKQRKNITTYAFINSQNLNLGVLSQGWKLDFGKFRQYLITKYHVKKTYLFIGYIQGNQSLYTYLQTVGYICIFKPTLELKKNKETVKIKGNVDAELVLHSMVEYKNYDKAIIVSGDGDFHCLIEYLEGKDKLLKIIAPNRRYSSLLKKFTKFIVVVSPLKEKLKVVSSKKK</sequence>
<proteinExistence type="predicted"/>
<dbReference type="InterPro" id="IPR047140">
    <property type="entry name" value="LabA"/>
</dbReference>
<evidence type="ECO:0000313" key="3">
    <source>
        <dbReference type="Proteomes" id="UP000230214"/>
    </source>
</evidence>
<dbReference type="Gene3D" id="3.40.50.1010">
    <property type="entry name" value="5'-nuclease"/>
    <property type="match status" value="1"/>
</dbReference>
<gene>
    <name evidence="2" type="ORF">COV24_00895</name>
</gene>
<name>A0A2H0RB67_UNCKA</name>
<dbReference type="GO" id="GO:0004540">
    <property type="term" value="F:RNA nuclease activity"/>
    <property type="evidence" value="ECO:0007669"/>
    <property type="project" value="InterPro"/>
</dbReference>
<dbReference type="PANTHER" id="PTHR35458:SF2">
    <property type="entry name" value="SLR0755 PROTEIN"/>
    <property type="match status" value="1"/>
</dbReference>
<dbReference type="Proteomes" id="UP000230214">
    <property type="component" value="Unassembled WGS sequence"/>
</dbReference>
<organism evidence="2 3">
    <name type="scientific">candidate division WWE3 bacterium CG10_big_fil_rev_8_21_14_0_10_32_10</name>
    <dbReference type="NCBI Taxonomy" id="1975090"/>
    <lineage>
        <taxon>Bacteria</taxon>
        <taxon>Katanobacteria</taxon>
    </lineage>
</organism>
<protein>
    <recommendedName>
        <fullName evidence="1">NYN domain-containing protein</fullName>
    </recommendedName>
</protein>
<dbReference type="AlphaFoldDB" id="A0A2H0RB67"/>
<dbReference type="Pfam" id="PF01936">
    <property type="entry name" value="NYN"/>
    <property type="match status" value="1"/>
</dbReference>